<accession>A0A0A9GIK7</accession>
<dbReference type="AlphaFoldDB" id="A0A0A9GIK7"/>
<dbReference type="EMBL" id="GBRH01172946">
    <property type="protein sequence ID" value="JAE24950.1"/>
    <property type="molecule type" value="Transcribed_RNA"/>
</dbReference>
<reference evidence="2" key="2">
    <citation type="journal article" date="2015" name="Data Brief">
        <title>Shoot transcriptome of the giant reed, Arundo donax.</title>
        <authorList>
            <person name="Barrero R.A."/>
            <person name="Guerrero F.D."/>
            <person name="Moolhuijzen P."/>
            <person name="Goolsby J.A."/>
            <person name="Tidwell J."/>
            <person name="Bellgard S.E."/>
            <person name="Bellgard M.I."/>
        </authorList>
    </citation>
    <scope>NUCLEOTIDE SEQUENCE</scope>
    <source>
        <tissue evidence="2">Shoot tissue taken approximately 20 cm above the soil surface</tissue>
    </source>
</reference>
<proteinExistence type="predicted"/>
<evidence type="ECO:0000313" key="2">
    <source>
        <dbReference type="EMBL" id="JAE24950.1"/>
    </source>
</evidence>
<sequence>MRGKQHSRQLGLGGRERKRDQRRQQEDGERGRGKRMCGIWFLQ</sequence>
<feature type="compositionally biased region" description="Basic and acidic residues" evidence="1">
    <location>
        <begin position="14"/>
        <end position="31"/>
    </location>
</feature>
<name>A0A0A9GIK7_ARUDO</name>
<feature type="region of interest" description="Disordered" evidence="1">
    <location>
        <begin position="1"/>
        <end position="43"/>
    </location>
</feature>
<organism evidence="2">
    <name type="scientific">Arundo donax</name>
    <name type="common">Giant reed</name>
    <name type="synonym">Donax arundinaceus</name>
    <dbReference type="NCBI Taxonomy" id="35708"/>
    <lineage>
        <taxon>Eukaryota</taxon>
        <taxon>Viridiplantae</taxon>
        <taxon>Streptophyta</taxon>
        <taxon>Embryophyta</taxon>
        <taxon>Tracheophyta</taxon>
        <taxon>Spermatophyta</taxon>
        <taxon>Magnoliopsida</taxon>
        <taxon>Liliopsida</taxon>
        <taxon>Poales</taxon>
        <taxon>Poaceae</taxon>
        <taxon>PACMAD clade</taxon>
        <taxon>Arundinoideae</taxon>
        <taxon>Arundineae</taxon>
        <taxon>Arundo</taxon>
    </lineage>
</organism>
<protein>
    <submittedName>
        <fullName evidence="2">Uncharacterized protein</fullName>
    </submittedName>
</protein>
<evidence type="ECO:0000256" key="1">
    <source>
        <dbReference type="SAM" id="MobiDB-lite"/>
    </source>
</evidence>
<reference evidence="2" key="1">
    <citation type="submission" date="2014-09" db="EMBL/GenBank/DDBJ databases">
        <authorList>
            <person name="Magalhaes I.L.F."/>
            <person name="Oliveira U."/>
            <person name="Santos F.R."/>
            <person name="Vidigal T.H.D.A."/>
            <person name="Brescovit A.D."/>
            <person name="Santos A.J."/>
        </authorList>
    </citation>
    <scope>NUCLEOTIDE SEQUENCE</scope>
    <source>
        <tissue evidence="2">Shoot tissue taken approximately 20 cm above the soil surface</tissue>
    </source>
</reference>